<dbReference type="Gene3D" id="3.40.50.920">
    <property type="match status" value="1"/>
</dbReference>
<dbReference type="FunFam" id="3.40.50.970:FF:000129">
    <property type="entry name" value="Transketolase"/>
    <property type="match status" value="1"/>
</dbReference>
<evidence type="ECO:0000259" key="4">
    <source>
        <dbReference type="SMART" id="SM00861"/>
    </source>
</evidence>
<keyword evidence="3" id="KW-0786">Thiamine pyrophosphate</keyword>
<evidence type="ECO:0000256" key="2">
    <source>
        <dbReference type="ARBA" id="ARBA00007131"/>
    </source>
</evidence>
<dbReference type="Proteomes" id="UP000001812">
    <property type="component" value="Chromosome I"/>
</dbReference>
<dbReference type="Pfam" id="PF02779">
    <property type="entry name" value="Transket_pyr"/>
    <property type="match status" value="1"/>
</dbReference>
<evidence type="ECO:0000313" key="5">
    <source>
        <dbReference type="EMBL" id="EET09705.1"/>
    </source>
</evidence>
<dbReference type="GeneID" id="93060769"/>
<proteinExistence type="inferred from homology"/>
<dbReference type="AlphaFoldDB" id="A0A0E1W917"/>
<dbReference type="SMART" id="SM00861">
    <property type="entry name" value="Transket_pyr"/>
    <property type="match status" value="1"/>
</dbReference>
<sequence length="303" mass="32743">MRPAAHCVQALVERAAHDRRIWLLDGDLADSYGADRFAAAYPQRFLMAGIAEQSMVSTAAGMAACGLRPWVFSFAAFLCYRAYDQIRVGLAQTGMPVTLVGSHSGGCGGPNGKSHLALNDIAVMASLPNVDVWAPACDRDTRFVVEAVMLTDRPAYVRYPREPWGELPGEPAECRWIGARRRIALVSCGLFSHVAHDAAEQLRALGVDAGALHLARLAPFPDEAFGTLVDGVDGIWVVDDHTRFGGLADLLRANGYAVREPVFSWPANWSGDVGPTAELLRRYGLCAADVAARIAAELERRGR</sequence>
<protein>
    <submittedName>
        <fullName evidence="5">Transketolase domain protein</fullName>
    </submittedName>
</protein>
<dbReference type="EMBL" id="CM000832">
    <property type="protein sequence ID" value="EET09705.1"/>
    <property type="molecule type" value="Genomic_DNA"/>
</dbReference>
<dbReference type="InterPro" id="IPR033412">
    <property type="entry name" value="PFOR_II"/>
</dbReference>
<gene>
    <name evidence="5" type="ORF">BURPS1710A_3072</name>
</gene>
<dbReference type="InterPro" id="IPR005475">
    <property type="entry name" value="Transketolase-like_Pyr-bd"/>
</dbReference>
<accession>A0A0E1W917</accession>
<feature type="domain" description="Transketolase-like pyrimidine-binding" evidence="4">
    <location>
        <begin position="1"/>
        <end position="166"/>
    </location>
</feature>
<dbReference type="CDD" id="cd07033">
    <property type="entry name" value="TPP_PYR_DXS_TK_like"/>
    <property type="match status" value="1"/>
</dbReference>
<dbReference type="Pfam" id="PF17147">
    <property type="entry name" value="PFOR_II"/>
    <property type="match status" value="1"/>
</dbReference>
<dbReference type="RefSeq" id="WP_004527324.1">
    <property type="nucleotide sequence ID" value="NZ_CM000832.1"/>
</dbReference>
<dbReference type="PANTHER" id="PTHR43825">
    <property type="entry name" value="PYRUVATE DEHYDROGENASE E1 COMPONENT"/>
    <property type="match status" value="1"/>
</dbReference>
<evidence type="ECO:0000256" key="3">
    <source>
        <dbReference type="ARBA" id="ARBA00023052"/>
    </source>
</evidence>
<dbReference type="InterPro" id="IPR051157">
    <property type="entry name" value="PDH/Transketolase"/>
</dbReference>
<dbReference type="InterPro" id="IPR009014">
    <property type="entry name" value="Transketo_C/PFOR_II"/>
</dbReference>
<name>A0A0E1W917_BURPE</name>
<dbReference type="PANTHER" id="PTHR43825:SF1">
    <property type="entry name" value="TRANSKETOLASE-LIKE PYRIMIDINE-BINDING DOMAIN-CONTAINING PROTEIN"/>
    <property type="match status" value="1"/>
</dbReference>
<organism evidence="5">
    <name type="scientific">Burkholderia pseudomallei 1710a</name>
    <dbReference type="NCBI Taxonomy" id="320371"/>
    <lineage>
        <taxon>Bacteria</taxon>
        <taxon>Pseudomonadati</taxon>
        <taxon>Pseudomonadota</taxon>
        <taxon>Betaproteobacteria</taxon>
        <taxon>Burkholderiales</taxon>
        <taxon>Burkholderiaceae</taxon>
        <taxon>Burkholderia</taxon>
        <taxon>pseudomallei group</taxon>
    </lineage>
</organism>
<dbReference type="HOGENOM" id="CLU_009227_1_1_4"/>
<dbReference type="Gene3D" id="3.40.50.970">
    <property type="match status" value="1"/>
</dbReference>
<comment type="similarity">
    <text evidence="2">Belongs to the transketolase family.</text>
</comment>
<dbReference type="SUPFAM" id="SSF52518">
    <property type="entry name" value="Thiamin diphosphate-binding fold (THDP-binding)"/>
    <property type="match status" value="1"/>
</dbReference>
<comment type="cofactor">
    <cofactor evidence="1">
        <name>thiamine diphosphate</name>
        <dbReference type="ChEBI" id="CHEBI:58937"/>
    </cofactor>
</comment>
<reference evidence="5" key="1">
    <citation type="submission" date="2009-05" db="EMBL/GenBank/DDBJ databases">
        <authorList>
            <person name="Harkins D.M."/>
            <person name="DeShazer D."/>
            <person name="Woods D.E."/>
            <person name="Brinkac L.M."/>
            <person name="Brown K.A."/>
            <person name="Hung G.C."/>
            <person name="Tuanyok A."/>
            <person name="Zhang B."/>
            <person name="Nierman W.C."/>
        </authorList>
    </citation>
    <scope>NUCLEOTIDE SEQUENCE [LARGE SCALE GENOMIC DNA]</scope>
    <source>
        <strain evidence="5">1710a</strain>
    </source>
</reference>
<dbReference type="SUPFAM" id="SSF52922">
    <property type="entry name" value="TK C-terminal domain-like"/>
    <property type="match status" value="1"/>
</dbReference>
<evidence type="ECO:0000256" key="1">
    <source>
        <dbReference type="ARBA" id="ARBA00001964"/>
    </source>
</evidence>
<dbReference type="InterPro" id="IPR029061">
    <property type="entry name" value="THDP-binding"/>
</dbReference>